<name>A0ABN6CT42_9ACTN</name>
<proteinExistence type="predicted"/>
<gene>
    <name evidence="1" type="ORF">Aiant_90740</name>
</gene>
<sequence>MIGGVAPRALTERERAVLDALLTVDFEGVEELRRQAAEARVVGECGCGCPSIDFQDGTGMNVRVNASVRGAYDELFLYSFGDDRLGGIEWAGVDEKPAEFPPPELLEISVASRPCAP</sequence>
<organism evidence="1 2">
    <name type="scientific">Actinoplanes ianthinogenes</name>
    <dbReference type="NCBI Taxonomy" id="122358"/>
    <lineage>
        <taxon>Bacteria</taxon>
        <taxon>Bacillati</taxon>
        <taxon>Actinomycetota</taxon>
        <taxon>Actinomycetes</taxon>
        <taxon>Micromonosporales</taxon>
        <taxon>Micromonosporaceae</taxon>
        <taxon>Actinoplanes</taxon>
    </lineage>
</organism>
<keyword evidence="2" id="KW-1185">Reference proteome</keyword>
<dbReference type="Proteomes" id="UP000676967">
    <property type="component" value="Chromosome"/>
</dbReference>
<reference evidence="1 2" key="1">
    <citation type="submission" date="2020-08" db="EMBL/GenBank/DDBJ databases">
        <title>Whole genome shotgun sequence of Actinoplanes ianthinogenes NBRC 13996.</title>
        <authorList>
            <person name="Komaki H."/>
            <person name="Tamura T."/>
        </authorList>
    </citation>
    <scope>NUCLEOTIDE SEQUENCE [LARGE SCALE GENOMIC DNA]</scope>
    <source>
        <strain evidence="1 2">NBRC 13996</strain>
    </source>
</reference>
<accession>A0ABN6CT42</accession>
<protein>
    <submittedName>
        <fullName evidence="1">Uncharacterized protein</fullName>
    </submittedName>
</protein>
<evidence type="ECO:0000313" key="2">
    <source>
        <dbReference type="Proteomes" id="UP000676967"/>
    </source>
</evidence>
<dbReference type="EMBL" id="AP023356">
    <property type="protein sequence ID" value="BCJ48417.1"/>
    <property type="molecule type" value="Genomic_DNA"/>
</dbReference>
<evidence type="ECO:0000313" key="1">
    <source>
        <dbReference type="EMBL" id="BCJ48417.1"/>
    </source>
</evidence>